<keyword evidence="4" id="KW-0560">Oxidoreductase</keyword>
<dbReference type="CDD" id="cd05283">
    <property type="entry name" value="CAD1"/>
    <property type="match status" value="1"/>
</dbReference>
<evidence type="ECO:0000256" key="5">
    <source>
        <dbReference type="RuleBase" id="RU361277"/>
    </source>
</evidence>
<dbReference type="InterPro" id="IPR002328">
    <property type="entry name" value="ADH_Zn_CS"/>
</dbReference>
<evidence type="ECO:0000256" key="4">
    <source>
        <dbReference type="ARBA" id="ARBA00023002"/>
    </source>
</evidence>
<keyword evidence="3 5" id="KW-0862">Zinc</keyword>
<comment type="cofactor">
    <cofactor evidence="1 5">
        <name>Zn(2+)</name>
        <dbReference type="ChEBI" id="CHEBI:29105"/>
    </cofactor>
</comment>
<evidence type="ECO:0000256" key="2">
    <source>
        <dbReference type="ARBA" id="ARBA00022723"/>
    </source>
</evidence>
<dbReference type="Gene3D" id="3.40.50.720">
    <property type="entry name" value="NAD(P)-binding Rossmann-like Domain"/>
    <property type="match status" value="1"/>
</dbReference>
<protein>
    <recommendedName>
        <fullName evidence="6">Enoyl reductase (ER) domain-containing protein</fullName>
    </recommendedName>
</protein>
<keyword evidence="2 5" id="KW-0479">Metal-binding</keyword>
<evidence type="ECO:0000313" key="8">
    <source>
        <dbReference type="Proteomes" id="UP000825729"/>
    </source>
</evidence>
<dbReference type="InterPro" id="IPR013149">
    <property type="entry name" value="ADH-like_C"/>
</dbReference>
<dbReference type="PANTHER" id="PTHR42683">
    <property type="entry name" value="ALDEHYDE REDUCTASE"/>
    <property type="match status" value="1"/>
</dbReference>
<dbReference type="InterPro" id="IPR047109">
    <property type="entry name" value="CAD-like"/>
</dbReference>
<dbReference type="SUPFAM" id="SSF51735">
    <property type="entry name" value="NAD(P)-binding Rossmann-fold domains"/>
    <property type="match status" value="1"/>
</dbReference>
<dbReference type="PROSITE" id="PS00059">
    <property type="entry name" value="ADH_ZINC"/>
    <property type="match status" value="1"/>
</dbReference>
<dbReference type="Pfam" id="PF00107">
    <property type="entry name" value="ADH_zinc_N"/>
    <property type="match status" value="1"/>
</dbReference>
<dbReference type="EMBL" id="JAINDJ010000002">
    <property type="protein sequence ID" value="KAG9459349.1"/>
    <property type="molecule type" value="Genomic_DNA"/>
</dbReference>
<dbReference type="Proteomes" id="UP000825729">
    <property type="component" value="Unassembled WGS sequence"/>
</dbReference>
<dbReference type="InterPro" id="IPR036291">
    <property type="entry name" value="NAD(P)-bd_dom_sf"/>
</dbReference>
<dbReference type="GO" id="GO:0008270">
    <property type="term" value="F:zinc ion binding"/>
    <property type="evidence" value="ECO:0007669"/>
    <property type="project" value="InterPro"/>
</dbReference>
<dbReference type="AlphaFoldDB" id="A0AAV7FFM4"/>
<dbReference type="Pfam" id="PF08240">
    <property type="entry name" value="ADH_N"/>
    <property type="match status" value="1"/>
</dbReference>
<evidence type="ECO:0000259" key="6">
    <source>
        <dbReference type="SMART" id="SM00829"/>
    </source>
</evidence>
<dbReference type="Gene3D" id="3.90.180.10">
    <property type="entry name" value="Medium-chain alcohol dehydrogenases, catalytic domain"/>
    <property type="match status" value="1"/>
</dbReference>
<dbReference type="InterPro" id="IPR013154">
    <property type="entry name" value="ADH-like_N"/>
</dbReference>
<dbReference type="InterPro" id="IPR011032">
    <property type="entry name" value="GroES-like_sf"/>
</dbReference>
<dbReference type="SMART" id="SM00829">
    <property type="entry name" value="PKS_ER"/>
    <property type="match status" value="1"/>
</dbReference>
<evidence type="ECO:0000313" key="7">
    <source>
        <dbReference type="EMBL" id="KAG9459349.1"/>
    </source>
</evidence>
<gene>
    <name evidence="7" type="ORF">H6P81_003857</name>
</gene>
<dbReference type="InterPro" id="IPR020843">
    <property type="entry name" value="ER"/>
</dbReference>
<dbReference type="SUPFAM" id="SSF50129">
    <property type="entry name" value="GroES-like"/>
    <property type="match status" value="1"/>
</dbReference>
<proteinExistence type="inferred from homology"/>
<keyword evidence="8" id="KW-1185">Reference proteome</keyword>
<dbReference type="FunFam" id="3.40.50.720:FF:000022">
    <property type="entry name" value="Cinnamyl alcohol dehydrogenase"/>
    <property type="match status" value="1"/>
</dbReference>
<reference evidence="7 8" key="1">
    <citation type="submission" date="2021-07" db="EMBL/GenBank/DDBJ databases">
        <title>The Aristolochia fimbriata genome: insights into angiosperm evolution, floral development and chemical biosynthesis.</title>
        <authorList>
            <person name="Jiao Y."/>
        </authorList>
    </citation>
    <scope>NUCLEOTIDE SEQUENCE [LARGE SCALE GENOMIC DNA]</scope>
    <source>
        <strain evidence="7">IBCAS-2021</strain>
        <tissue evidence="7">Leaf</tissue>
    </source>
</reference>
<feature type="domain" description="Enoyl reductase (ER)" evidence="6">
    <location>
        <begin position="20"/>
        <end position="349"/>
    </location>
</feature>
<evidence type="ECO:0000256" key="3">
    <source>
        <dbReference type="ARBA" id="ARBA00022833"/>
    </source>
</evidence>
<name>A0AAV7FFM4_ARIFI</name>
<accession>A0AAV7FFM4</accession>
<comment type="similarity">
    <text evidence="5">Belongs to the zinc-containing alcohol dehydrogenase family.</text>
</comment>
<dbReference type="GO" id="GO:0016616">
    <property type="term" value="F:oxidoreductase activity, acting on the CH-OH group of donors, NAD or NADP as acceptor"/>
    <property type="evidence" value="ECO:0007669"/>
    <property type="project" value="InterPro"/>
</dbReference>
<organism evidence="7 8">
    <name type="scientific">Aristolochia fimbriata</name>
    <name type="common">White veined hardy Dutchman's pipe vine</name>
    <dbReference type="NCBI Taxonomy" id="158543"/>
    <lineage>
        <taxon>Eukaryota</taxon>
        <taxon>Viridiplantae</taxon>
        <taxon>Streptophyta</taxon>
        <taxon>Embryophyta</taxon>
        <taxon>Tracheophyta</taxon>
        <taxon>Spermatophyta</taxon>
        <taxon>Magnoliopsida</taxon>
        <taxon>Magnoliidae</taxon>
        <taxon>Piperales</taxon>
        <taxon>Aristolochiaceae</taxon>
        <taxon>Aristolochia</taxon>
    </lineage>
</organism>
<evidence type="ECO:0000256" key="1">
    <source>
        <dbReference type="ARBA" id="ARBA00001947"/>
    </source>
</evidence>
<sequence>MGSLDGERSITGWAAKDSSGLLSPYSYTLRKTGPEDVFIKVLYCGICHTDVHQAKNEVGFSKYPLVPGHEVIGEVVELGSVVSRFRIGETVGVGGIVGCCGACEPCNSDAEQYCRKKIWSYNDVYLDGKTTQGAFAPNMVVNQKFVVKIPDGLPPAETAPLFCAGLTAYSLMKNLGLNKPGLKGGILGLGGLGHMGVKFAKAMGHHVTVISSSEKKRDEAINHLGADEYMISSDPSAMQAANDSFNYILDTLPVHHRLEPYISLLKLDGKLILSGGFISSPMQFFVSMLNMGRKSIYGSLMGSIAETEEMLEFCAKKGVTSTIELVKMDQVNSAFERMEKGDVKFRFVVDVAGSNPSP</sequence>
<comment type="caution">
    <text evidence="7">The sequence shown here is derived from an EMBL/GenBank/DDBJ whole genome shotgun (WGS) entry which is preliminary data.</text>
</comment>